<dbReference type="InterPro" id="IPR015797">
    <property type="entry name" value="NUDIX_hydrolase-like_dom_sf"/>
</dbReference>
<dbReference type="AlphaFoldDB" id="A0A4Q8QH78"/>
<accession>A0A4Q8QH78</accession>
<dbReference type="PROSITE" id="PS51462">
    <property type="entry name" value="NUDIX"/>
    <property type="match status" value="1"/>
</dbReference>
<comment type="caution">
    <text evidence="3">The sequence shown here is derived from an EMBL/GenBank/DDBJ whole genome shotgun (WGS) entry which is preliminary data.</text>
</comment>
<dbReference type="Pfam" id="PF00293">
    <property type="entry name" value="NUDIX"/>
    <property type="match status" value="1"/>
</dbReference>
<name>A0A4Q8QH78_9FLAO</name>
<feature type="domain" description="Nudix hydrolase" evidence="2">
    <location>
        <begin position="29"/>
        <end position="173"/>
    </location>
</feature>
<dbReference type="InterPro" id="IPR020084">
    <property type="entry name" value="NUDIX_hydrolase_CS"/>
</dbReference>
<gene>
    <name evidence="3" type="ORF">EW142_04750</name>
</gene>
<dbReference type="CDD" id="cd04692">
    <property type="entry name" value="NUDIX_Hydrolase"/>
    <property type="match status" value="1"/>
</dbReference>
<dbReference type="Gene3D" id="3.90.79.10">
    <property type="entry name" value="Nucleoside Triphosphate Pyrophosphohydrolase"/>
    <property type="match status" value="1"/>
</dbReference>
<dbReference type="Proteomes" id="UP000291981">
    <property type="component" value="Unassembled WGS sequence"/>
</dbReference>
<dbReference type="InterPro" id="IPR000086">
    <property type="entry name" value="NUDIX_hydrolase_dom"/>
</dbReference>
<evidence type="ECO:0000313" key="4">
    <source>
        <dbReference type="Proteomes" id="UP000291981"/>
    </source>
</evidence>
<organism evidence="3 4">
    <name type="scientific">Flagellimonas allohymeniacidonis</name>
    <dbReference type="NCBI Taxonomy" id="2517819"/>
    <lineage>
        <taxon>Bacteria</taxon>
        <taxon>Pseudomonadati</taxon>
        <taxon>Bacteroidota</taxon>
        <taxon>Flavobacteriia</taxon>
        <taxon>Flavobacteriales</taxon>
        <taxon>Flavobacteriaceae</taxon>
        <taxon>Flagellimonas</taxon>
    </lineage>
</organism>
<dbReference type="EMBL" id="SGIU01000001">
    <property type="protein sequence ID" value="TAI49107.1"/>
    <property type="molecule type" value="Genomic_DNA"/>
</dbReference>
<dbReference type="OrthoDB" id="9786032at2"/>
<reference evidence="3 4" key="1">
    <citation type="submission" date="2019-02" db="EMBL/GenBank/DDBJ databases">
        <title>Draft genome sequence of Muricauda sp. 176CP4-71.</title>
        <authorList>
            <person name="Park J.-S."/>
        </authorList>
    </citation>
    <scope>NUCLEOTIDE SEQUENCE [LARGE SCALE GENOMIC DNA]</scope>
    <source>
        <strain evidence="3 4">176CP4-71</strain>
    </source>
</reference>
<dbReference type="GO" id="GO:0016787">
    <property type="term" value="F:hydrolase activity"/>
    <property type="evidence" value="ECO:0007669"/>
    <property type="project" value="UniProtKB-KW"/>
</dbReference>
<keyword evidence="4" id="KW-1185">Reference proteome</keyword>
<keyword evidence="1" id="KW-0378">Hydrolase</keyword>
<dbReference type="PANTHER" id="PTHR10885:SF0">
    <property type="entry name" value="ISOPENTENYL-DIPHOSPHATE DELTA-ISOMERASE"/>
    <property type="match status" value="1"/>
</dbReference>
<dbReference type="PROSITE" id="PS00893">
    <property type="entry name" value="NUDIX_BOX"/>
    <property type="match status" value="1"/>
</dbReference>
<evidence type="ECO:0000259" key="2">
    <source>
        <dbReference type="PROSITE" id="PS51462"/>
    </source>
</evidence>
<evidence type="ECO:0000313" key="3">
    <source>
        <dbReference type="EMBL" id="TAI49107.1"/>
    </source>
</evidence>
<evidence type="ECO:0000256" key="1">
    <source>
        <dbReference type="ARBA" id="ARBA00022801"/>
    </source>
</evidence>
<dbReference type="PANTHER" id="PTHR10885">
    <property type="entry name" value="ISOPENTENYL-DIPHOSPHATE DELTA-ISOMERASE"/>
    <property type="match status" value="1"/>
</dbReference>
<dbReference type="SUPFAM" id="SSF55811">
    <property type="entry name" value="Nudix"/>
    <property type="match status" value="1"/>
</dbReference>
<sequence length="179" mass="20749">MDEMVDLLDEKGNYLGKSILKSEAHRKGLYHPTVHVWCYTSKGQILLQLRGKDKATFPLKWDVSVAGHVGTGESLEVAAVREVQEEIGLKISQLELEKIAVFRTENRHSESLMDREFNHTYLCRLDARAKLQKQESEVADLRWFSLNHFKEWVEENHTDLVPNSGGRYERVIEEIESRI</sequence>
<dbReference type="RefSeq" id="WP_130610382.1">
    <property type="nucleotide sequence ID" value="NZ_SGIU01000001.1"/>
</dbReference>
<protein>
    <submittedName>
        <fullName evidence="3">NUDIX domain-containing protein</fullName>
    </submittedName>
</protein>
<proteinExistence type="predicted"/>